<dbReference type="InterPro" id="IPR001362">
    <property type="entry name" value="Glyco_hydro_32"/>
</dbReference>
<feature type="domain" description="Glycosyl hydrolase family 32 N-terminal" evidence="6">
    <location>
        <begin position="66"/>
        <end position="373"/>
    </location>
</feature>
<evidence type="ECO:0000313" key="8">
    <source>
        <dbReference type="EMBL" id="GAB0133418.1"/>
    </source>
</evidence>
<dbReference type="InterPro" id="IPR018053">
    <property type="entry name" value="Glyco_hydro_32_AS"/>
</dbReference>
<comment type="caution">
    <text evidence="8">The sequence shown here is derived from an EMBL/GenBank/DDBJ whole genome shotgun (WGS) entry which is preliminary data.</text>
</comment>
<dbReference type="SUPFAM" id="SSF49899">
    <property type="entry name" value="Concanavalin A-like lectins/glucanases"/>
    <property type="match status" value="1"/>
</dbReference>
<gene>
    <name evidence="8" type="primary">g1829</name>
    <name evidence="8" type="ORF">EsDP_00001829</name>
</gene>
<dbReference type="Pfam" id="PF00251">
    <property type="entry name" value="Glyco_hydro_32N"/>
    <property type="match status" value="1"/>
</dbReference>
<dbReference type="Gene3D" id="2.60.120.560">
    <property type="entry name" value="Exo-inulinase, domain 1"/>
    <property type="match status" value="1"/>
</dbReference>
<dbReference type="PANTHER" id="PTHR42800">
    <property type="entry name" value="EXOINULINASE INUD (AFU_ORTHOLOGUE AFUA_5G00480)"/>
    <property type="match status" value="1"/>
</dbReference>
<dbReference type="CDD" id="cd18622">
    <property type="entry name" value="GH32_Inu-like"/>
    <property type="match status" value="1"/>
</dbReference>
<reference evidence="9" key="1">
    <citation type="submission" date="2024-06" db="EMBL/GenBank/DDBJ databases">
        <title>Draft Genome Sequences of Epichloe bromicola Strains Isolated from Elymus ciliaris.</title>
        <authorList>
            <consortium name="Epichloe bromicola genome sequencing consortium"/>
            <person name="Miura A."/>
            <person name="Imano S."/>
            <person name="Ashida A."/>
            <person name="Sato I."/>
            <person name="Chiba S."/>
            <person name="Tanaka A."/>
            <person name="Camagna M."/>
            <person name="Takemoto D."/>
        </authorList>
    </citation>
    <scope>NUCLEOTIDE SEQUENCE [LARGE SCALE GENOMIC DNA]</scope>
    <source>
        <strain evidence="9">DP</strain>
    </source>
</reference>
<feature type="domain" description="Glycosyl hydrolase family 32 C-terminal" evidence="7">
    <location>
        <begin position="464"/>
        <end position="534"/>
    </location>
</feature>
<evidence type="ECO:0000256" key="2">
    <source>
        <dbReference type="ARBA" id="ARBA00022801"/>
    </source>
</evidence>
<dbReference type="InterPro" id="IPR023296">
    <property type="entry name" value="Glyco_hydro_beta-prop_sf"/>
</dbReference>
<dbReference type="InterPro" id="IPR013189">
    <property type="entry name" value="Glyco_hydro_32_C"/>
</dbReference>
<dbReference type="InterPro" id="IPR013320">
    <property type="entry name" value="ConA-like_dom_sf"/>
</dbReference>
<evidence type="ECO:0000256" key="4">
    <source>
        <dbReference type="RuleBase" id="RU362110"/>
    </source>
</evidence>
<feature type="signal peptide" evidence="5">
    <location>
        <begin position="1"/>
        <end position="23"/>
    </location>
</feature>
<dbReference type="InterPro" id="IPR013148">
    <property type="entry name" value="Glyco_hydro_32_N"/>
</dbReference>
<dbReference type="Gene3D" id="2.115.10.20">
    <property type="entry name" value="Glycosyl hydrolase domain, family 43"/>
    <property type="match status" value="1"/>
</dbReference>
<protein>
    <recommendedName>
        <fullName evidence="10">Invertase</fullName>
    </recommendedName>
</protein>
<keyword evidence="9" id="KW-1185">Reference proteome</keyword>
<name>A0ABQ0CIZ0_9HYPO</name>
<evidence type="ECO:0000259" key="7">
    <source>
        <dbReference type="Pfam" id="PF08244"/>
    </source>
</evidence>
<dbReference type="PANTHER" id="PTHR42800:SF2">
    <property type="entry name" value="INVERTASE-RELATED"/>
    <property type="match status" value="1"/>
</dbReference>
<evidence type="ECO:0000256" key="1">
    <source>
        <dbReference type="ARBA" id="ARBA00009902"/>
    </source>
</evidence>
<keyword evidence="3 4" id="KW-0326">Glycosidase</keyword>
<dbReference type="Pfam" id="PF08244">
    <property type="entry name" value="Glyco_hydro_32C"/>
    <property type="match status" value="1"/>
</dbReference>
<organism evidence="8 9">
    <name type="scientific">Epichloe bromicola</name>
    <dbReference type="NCBI Taxonomy" id="79588"/>
    <lineage>
        <taxon>Eukaryota</taxon>
        <taxon>Fungi</taxon>
        <taxon>Dikarya</taxon>
        <taxon>Ascomycota</taxon>
        <taxon>Pezizomycotina</taxon>
        <taxon>Sordariomycetes</taxon>
        <taxon>Hypocreomycetidae</taxon>
        <taxon>Hypocreales</taxon>
        <taxon>Clavicipitaceae</taxon>
        <taxon>Epichloe</taxon>
    </lineage>
</organism>
<dbReference type="SUPFAM" id="SSF75005">
    <property type="entry name" value="Arabinanase/levansucrase/invertase"/>
    <property type="match status" value="1"/>
</dbReference>
<evidence type="ECO:0000256" key="5">
    <source>
        <dbReference type="SAM" id="SignalP"/>
    </source>
</evidence>
<dbReference type="EMBL" id="BAAFGZ010000043">
    <property type="protein sequence ID" value="GAB0133418.1"/>
    <property type="molecule type" value="Genomic_DNA"/>
</dbReference>
<dbReference type="Proteomes" id="UP001562357">
    <property type="component" value="Unassembled WGS sequence"/>
</dbReference>
<keyword evidence="5" id="KW-0732">Signal</keyword>
<evidence type="ECO:0000256" key="3">
    <source>
        <dbReference type="ARBA" id="ARBA00023295"/>
    </source>
</evidence>
<dbReference type="PROSITE" id="PS00609">
    <property type="entry name" value="GLYCOSYL_HYDROL_F32"/>
    <property type="match status" value="1"/>
</dbReference>
<feature type="chain" id="PRO_5045950014" description="Invertase" evidence="5">
    <location>
        <begin position="24"/>
        <end position="584"/>
    </location>
</feature>
<evidence type="ECO:0000313" key="9">
    <source>
        <dbReference type="Proteomes" id="UP001562357"/>
    </source>
</evidence>
<comment type="similarity">
    <text evidence="1 4">Belongs to the glycosyl hydrolase 32 family.</text>
</comment>
<accession>A0ABQ0CIZ0</accession>
<dbReference type="SMART" id="SM00640">
    <property type="entry name" value="Glyco_32"/>
    <property type="match status" value="1"/>
</dbReference>
<evidence type="ECO:0008006" key="10">
    <source>
        <dbReference type="Google" id="ProtNLM"/>
    </source>
</evidence>
<sequence length="584" mass="64744">MFRRRKIPVFLLGALQLAGVCIASKRASTAVQTTRTSITGPLVGDDVPSGIPVVGDYAGQYRPQVHFSPPQHFMNDPNGMFRDANGTWHLYYQYNPTANVAGNQHWGHATSQDLYHWINQPIALFPPEENVFIFSGSAVVDRNNTSGFFPNQTNGVVAIYTLAKYGSDGSPGPQTQAIAYSRDGGFHFTPYERNPVIASNSSQFRDPKVVWYKDHWAMVVAHPQEFVLGIYTSPNLIDWTHASNFSHHGLLGLQWECPNLVRMPYYGQDGQKQADTWLLAISINPGAPVGGSITEYYPGTFNGTHFEAVDSVARIADFGKDNYAGQFFHGLSEEEDPVFIAWASNWQYGQTVPTARENWRSAMSLPRRSHLTKADRVGWKWVVRPYDLSPIMGETLAFNESQTNGTTMVDFSKVESNAVYWEANVTGIPEQGVPATATLNFTFLSPVTGEKIRGGFYFGGDVPFYLDRSGVRGFDNVFFTDKFSTNSLPHNGSWSMSGVLDRSIVEVFLNGGVDSATNTFFSTQPLTRMTLSTSDLPKGMRVSVRVNALKSAWKKVTNKDGLVYGNQSVKATSSGNIRRLPRLD</sequence>
<keyword evidence="2 4" id="KW-0378">Hydrolase</keyword>
<evidence type="ECO:0000259" key="6">
    <source>
        <dbReference type="Pfam" id="PF00251"/>
    </source>
</evidence>
<proteinExistence type="inferred from homology"/>